<dbReference type="GO" id="GO:0046872">
    <property type="term" value="F:metal ion binding"/>
    <property type="evidence" value="ECO:0007669"/>
    <property type="project" value="UniProtKB-KW"/>
</dbReference>
<dbReference type="SUPFAM" id="SSF53067">
    <property type="entry name" value="Actin-like ATPase domain"/>
    <property type="match status" value="1"/>
</dbReference>
<sequence length="272" mass="29435">MSGSGDNRSTLEEALFGGIDVGSCTTKAVIIDGKRNIVAASVGYTGTDFEKAANDVWNTCMSEAHAEPSRIMAIVSTGYGRNSVSFASARFTEISCHARGCLHFFSGPLTVIDIGGQDNKIIKLDHKGQRISFKMNRKCAAGTGAFLEEMALRLRLPLHELDRLARNADGEVTLGSYCTVFSATEVLEKIKAGHPVDRIVKGLFRSVLKRILEMDTLDDTIVITGGVIQHNPFLAEMLRDHTDNPIRVPEHPQVIGALGAALYASKALCEDV</sequence>
<dbReference type="InterPro" id="IPR008275">
    <property type="entry name" value="CoA_E_activase_dom"/>
</dbReference>
<evidence type="ECO:0000259" key="5">
    <source>
        <dbReference type="Pfam" id="PF01869"/>
    </source>
</evidence>
<protein>
    <submittedName>
        <fullName evidence="6">ATPase</fullName>
    </submittedName>
</protein>
<comment type="cofactor">
    <cofactor evidence="1">
        <name>[4Fe-4S] cluster</name>
        <dbReference type="ChEBI" id="CHEBI:49883"/>
    </cofactor>
</comment>
<evidence type="ECO:0000256" key="1">
    <source>
        <dbReference type="ARBA" id="ARBA00001966"/>
    </source>
</evidence>
<proteinExistence type="predicted"/>
<dbReference type="AlphaFoldDB" id="A0A7C4AR27"/>
<evidence type="ECO:0000256" key="2">
    <source>
        <dbReference type="ARBA" id="ARBA00022723"/>
    </source>
</evidence>
<comment type="caution">
    <text evidence="6">The sequence shown here is derived from an EMBL/GenBank/DDBJ whole genome shotgun (WGS) entry which is preliminary data.</text>
</comment>
<gene>
    <name evidence="6" type="ORF">ENV54_04320</name>
</gene>
<dbReference type="InterPro" id="IPR051805">
    <property type="entry name" value="Dehydratase_Activator_Redct"/>
</dbReference>
<dbReference type="GO" id="GO:0051536">
    <property type="term" value="F:iron-sulfur cluster binding"/>
    <property type="evidence" value="ECO:0007669"/>
    <property type="project" value="UniProtKB-KW"/>
</dbReference>
<evidence type="ECO:0000256" key="4">
    <source>
        <dbReference type="ARBA" id="ARBA00023014"/>
    </source>
</evidence>
<dbReference type="CDD" id="cd24036">
    <property type="entry name" value="ASKHA_NBD_BcrAD_BadFG_HgdC_HadI"/>
    <property type="match status" value="1"/>
</dbReference>
<dbReference type="EMBL" id="DTGT01000136">
    <property type="protein sequence ID" value="HGH60506.1"/>
    <property type="molecule type" value="Genomic_DNA"/>
</dbReference>
<name>A0A7C4AR27_9BACT</name>
<dbReference type="PANTHER" id="PTHR32329:SF2">
    <property type="entry name" value="BIFUNCTIONAL PROTEIN [INCLUDES 2-HYDROXYACYL-COA DEHYDRATASE (N-TER) AND ITS ACTIVATOR DOMAIN (C_TERM)"/>
    <property type="match status" value="1"/>
</dbReference>
<feature type="domain" description="ATPase BadF/BadG/BcrA/BcrD type" evidence="5">
    <location>
        <begin position="18"/>
        <end position="264"/>
    </location>
</feature>
<evidence type="ECO:0000313" key="6">
    <source>
        <dbReference type="EMBL" id="HGH60506.1"/>
    </source>
</evidence>
<dbReference type="PANTHER" id="PTHR32329">
    <property type="entry name" value="BIFUNCTIONAL PROTEIN [INCLUDES 2-HYDROXYACYL-COA DEHYDRATASE (N-TER) AND ITS ACTIVATOR DOMAIN (C_TERM)-RELATED"/>
    <property type="match status" value="1"/>
</dbReference>
<organism evidence="6">
    <name type="scientific">Desulfomonile tiedjei</name>
    <dbReference type="NCBI Taxonomy" id="2358"/>
    <lineage>
        <taxon>Bacteria</taxon>
        <taxon>Pseudomonadati</taxon>
        <taxon>Thermodesulfobacteriota</taxon>
        <taxon>Desulfomonilia</taxon>
        <taxon>Desulfomonilales</taxon>
        <taxon>Desulfomonilaceae</taxon>
        <taxon>Desulfomonile</taxon>
    </lineage>
</organism>
<keyword evidence="4" id="KW-0411">Iron-sulfur</keyword>
<accession>A0A7C4AR27</accession>
<reference evidence="6" key="1">
    <citation type="journal article" date="2020" name="mSystems">
        <title>Genome- and Community-Level Interaction Insights into Carbon Utilization and Element Cycling Functions of Hydrothermarchaeota in Hydrothermal Sediment.</title>
        <authorList>
            <person name="Zhou Z."/>
            <person name="Liu Y."/>
            <person name="Xu W."/>
            <person name="Pan J."/>
            <person name="Luo Z.H."/>
            <person name="Li M."/>
        </authorList>
    </citation>
    <scope>NUCLEOTIDE SEQUENCE [LARGE SCALE GENOMIC DNA]</scope>
    <source>
        <strain evidence="6">SpSt-769</strain>
    </source>
</reference>
<dbReference type="InterPro" id="IPR043129">
    <property type="entry name" value="ATPase_NBD"/>
</dbReference>
<dbReference type="NCBIfam" id="TIGR00241">
    <property type="entry name" value="CoA_E_activ"/>
    <property type="match status" value="1"/>
</dbReference>
<keyword evidence="3" id="KW-0408">Iron</keyword>
<keyword evidence="2" id="KW-0479">Metal-binding</keyword>
<dbReference type="Gene3D" id="3.30.420.40">
    <property type="match status" value="2"/>
</dbReference>
<dbReference type="InterPro" id="IPR002731">
    <property type="entry name" value="ATPase_BadF"/>
</dbReference>
<dbReference type="Pfam" id="PF01869">
    <property type="entry name" value="BcrAD_BadFG"/>
    <property type="match status" value="1"/>
</dbReference>
<evidence type="ECO:0000256" key="3">
    <source>
        <dbReference type="ARBA" id="ARBA00023004"/>
    </source>
</evidence>